<keyword evidence="2" id="KW-0812">Transmembrane</keyword>
<evidence type="ECO:0000259" key="3">
    <source>
        <dbReference type="PROSITE" id="PS51154"/>
    </source>
</evidence>
<dbReference type="EMBL" id="AP018248">
    <property type="protein sequence ID" value="BAZ00665.1"/>
    <property type="molecule type" value="Genomic_DNA"/>
</dbReference>
<evidence type="ECO:0000256" key="2">
    <source>
        <dbReference type="SAM" id="Phobius"/>
    </source>
</evidence>
<dbReference type="Gene3D" id="3.40.220.10">
    <property type="entry name" value="Leucine Aminopeptidase, subunit E, domain 1"/>
    <property type="match status" value="1"/>
</dbReference>
<feature type="transmembrane region" description="Helical" evidence="2">
    <location>
        <begin position="42"/>
        <end position="60"/>
    </location>
</feature>
<feature type="transmembrane region" description="Helical" evidence="2">
    <location>
        <begin position="106"/>
        <end position="124"/>
    </location>
</feature>
<keyword evidence="2" id="KW-1133">Transmembrane helix</keyword>
<dbReference type="SUPFAM" id="SSF52949">
    <property type="entry name" value="Macro domain-like"/>
    <property type="match status" value="1"/>
</dbReference>
<feature type="coiled-coil region" evidence="1">
    <location>
        <begin position="130"/>
        <end position="262"/>
    </location>
</feature>
<accession>A0A1Z4N4R6</accession>
<feature type="transmembrane region" description="Helical" evidence="2">
    <location>
        <begin position="72"/>
        <end position="94"/>
    </location>
</feature>
<dbReference type="RefSeq" id="WP_096579719.1">
    <property type="nucleotide sequence ID" value="NZ_CAWNJS010000001.1"/>
</dbReference>
<feature type="transmembrane region" description="Helical" evidence="2">
    <location>
        <begin position="6"/>
        <end position="22"/>
    </location>
</feature>
<evidence type="ECO:0000313" key="5">
    <source>
        <dbReference type="Proteomes" id="UP000218785"/>
    </source>
</evidence>
<reference evidence="4 5" key="1">
    <citation type="submission" date="2017-06" db="EMBL/GenBank/DDBJ databases">
        <title>Genome sequencing of cyanobaciteial culture collection at National Institute for Environmental Studies (NIES).</title>
        <authorList>
            <person name="Hirose Y."/>
            <person name="Shimura Y."/>
            <person name="Fujisawa T."/>
            <person name="Nakamura Y."/>
            <person name="Kawachi M."/>
        </authorList>
    </citation>
    <scope>NUCLEOTIDE SEQUENCE [LARGE SCALE GENOMIC DNA]</scope>
    <source>
        <strain evidence="4 5">NIES-37</strain>
    </source>
</reference>
<dbReference type="Proteomes" id="UP000218785">
    <property type="component" value="Chromosome"/>
</dbReference>
<proteinExistence type="predicted"/>
<dbReference type="PANTHER" id="PTHR11106">
    <property type="entry name" value="GANGLIOSIDE INDUCED DIFFERENTIATION ASSOCIATED PROTEIN 2-RELATED"/>
    <property type="match status" value="1"/>
</dbReference>
<dbReference type="InterPro" id="IPR043472">
    <property type="entry name" value="Macro_dom-like"/>
</dbReference>
<dbReference type="PANTHER" id="PTHR11106:SF111">
    <property type="entry name" value="MACRO DOMAIN-CONTAINING PROTEIN"/>
    <property type="match status" value="1"/>
</dbReference>
<sequence length="471" mass="53614">MIPEISTISLFIGIIAGMSFYLDGWRVSSENQTFSKSYRYRGLLVVIGGGVISPIIDRFLLETDKYDFFKGYLFGVVIGWLVLFTSVTLLYVFWKNTKDLSPNEKYYRFGQICYSFIEIIYGGINVDPIRQQKEIESQLAKNKLVEIRQKLREENPKAYVAFEEQLIKTQQQDLKAQKENLESLKTAIERADYEPEQEAENLIKDKQNLIQTLQSELELARSRYSQGHEKIQKIVDEYTKQLRHQEDEIRELRELIHNFRNQSISQEEFTKRITFKQINQYESGGLFIGELAVNNRLVKIYQGDITNLVADVIVSSDDNYLTMGGGVSYRIRSVGGGEIYSEAQKLVPASIGDVLITTAGALSAQKIFHGIVIDYNDNRLPSKKVIEQVIHTCIEKANDEKYRSIAFPLLGTGAGGFPAIEALEIILSQVIKDFSDEPQSVAEVIIAIYGRVAQVIDIEAVIKEVTRNSRD</sequence>
<gene>
    <name evidence="4" type="ORF">NIES37_46600</name>
</gene>
<keyword evidence="2" id="KW-0472">Membrane</keyword>
<dbReference type="Pfam" id="PF01661">
    <property type="entry name" value="Macro"/>
    <property type="match status" value="1"/>
</dbReference>
<dbReference type="PROSITE" id="PS51154">
    <property type="entry name" value="MACRO"/>
    <property type="match status" value="1"/>
</dbReference>
<organism evidence="4 5">
    <name type="scientific">Tolypothrix tenuis PCC 7101</name>
    <dbReference type="NCBI Taxonomy" id="231146"/>
    <lineage>
        <taxon>Bacteria</taxon>
        <taxon>Bacillati</taxon>
        <taxon>Cyanobacteriota</taxon>
        <taxon>Cyanophyceae</taxon>
        <taxon>Nostocales</taxon>
        <taxon>Tolypothrichaceae</taxon>
        <taxon>Tolypothrix</taxon>
    </lineage>
</organism>
<keyword evidence="5" id="KW-1185">Reference proteome</keyword>
<evidence type="ECO:0000313" key="4">
    <source>
        <dbReference type="EMBL" id="BAZ00665.1"/>
    </source>
</evidence>
<feature type="domain" description="Macro" evidence="3">
    <location>
        <begin position="285"/>
        <end position="471"/>
    </location>
</feature>
<evidence type="ECO:0000256" key="1">
    <source>
        <dbReference type="SAM" id="Coils"/>
    </source>
</evidence>
<name>A0A1Z4N4R6_9CYAN</name>
<dbReference type="InterPro" id="IPR002589">
    <property type="entry name" value="Macro_dom"/>
</dbReference>
<keyword evidence="1" id="KW-0175">Coiled coil</keyword>
<dbReference type="SMART" id="SM00506">
    <property type="entry name" value="A1pp"/>
    <property type="match status" value="1"/>
</dbReference>
<protein>
    <submittedName>
        <fullName evidence="4">Appr-1-p processing domain protein</fullName>
    </submittedName>
</protein>
<dbReference type="AlphaFoldDB" id="A0A1Z4N4R6"/>
<dbReference type="KEGG" id="ttq:NIES37_46600"/>